<reference evidence="1" key="1">
    <citation type="journal article" date="2022" name="Int. J. Mol. Sci.">
        <title>Draft Genome of Tanacetum Coccineum: Genomic Comparison of Closely Related Tanacetum-Family Plants.</title>
        <authorList>
            <person name="Yamashiro T."/>
            <person name="Shiraishi A."/>
            <person name="Nakayama K."/>
            <person name="Satake H."/>
        </authorList>
    </citation>
    <scope>NUCLEOTIDE SEQUENCE</scope>
</reference>
<dbReference type="Proteomes" id="UP001151760">
    <property type="component" value="Unassembled WGS sequence"/>
</dbReference>
<keyword evidence="2" id="KW-1185">Reference proteome</keyword>
<gene>
    <name evidence="1" type="ORF">Tco_0751807</name>
</gene>
<name>A0ABQ4Z6B0_9ASTR</name>
<comment type="caution">
    <text evidence="1">The sequence shown here is derived from an EMBL/GenBank/DDBJ whole genome shotgun (WGS) entry which is preliminary data.</text>
</comment>
<dbReference type="EMBL" id="BQNB010011037">
    <property type="protein sequence ID" value="GJS85266.1"/>
    <property type="molecule type" value="Genomic_DNA"/>
</dbReference>
<sequence>MRRIFRRLRHDQKCKKKKLSPDMQLTQKLRDDHKRMKKAFEDVSGRNIATNPHVTPSWREIVSLTILVKLEIKIIEDFLKAETRGATREGIITTHWRLYRETKTCIKYKV</sequence>
<organism evidence="1 2">
    <name type="scientific">Tanacetum coccineum</name>
    <dbReference type="NCBI Taxonomy" id="301880"/>
    <lineage>
        <taxon>Eukaryota</taxon>
        <taxon>Viridiplantae</taxon>
        <taxon>Streptophyta</taxon>
        <taxon>Embryophyta</taxon>
        <taxon>Tracheophyta</taxon>
        <taxon>Spermatophyta</taxon>
        <taxon>Magnoliopsida</taxon>
        <taxon>eudicotyledons</taxon>
        <taxon>Gunneridae</taxon>
        <taxon>Pentapetalae</taxon>
        <taxon>asterids</taxon>
        <taxon>campanulids</taxon>
        <taxon>Asterales</taxon>
        <taxon>Asteraceae</taxon>
        <taxon>Asteroideae</taxon>
        <taxon>Anthemideae</taxon>
        <taxon>Anthemidinae</taxon>
        <taxon>Tanacetum</taxon>
    </lineage>
</organism>
<reference evidence="1" key="2">
    <citation type="submission" date="2022-01" db="EMBL/GenBank/DDBJ databases">
        <authorList>
            <person name="Yamashiro T."/>
            <person name="Shiraishi A."/>
            <person name="Satake H."/>
            <person name="Nakayama K."/>
        </authorList>
    </citation>
    <scope>NUCLEOTIDE SEQUENCE</scope>
</reference>
<proteinExistence type="predicted"/>
<evidence type="ECO:0000313" key="1">
    <source>
        <dbReference type="EMBL" id="GJS85266.1"/>
    </source>
</evidence>
<evidence type="ECO:0000313" key="2">
    <source>
        <dbReference type="Proteomes" id="UP001151760"/>
    </source>
</evidence>
<accession>A0ABQ4Z6B0</accession>
<protein>
    <submittedName>
        <fullName evidence="1">Uncharacterized protein</fullName>
    </submittedName>
</protein>